<evidence type="ECO:0000256" key="1">
    <source>
        <dbReference type="SAM" id="MobiDB-lite"/>
    </source>
</evidence>
<feature type="compositionally biased region" description="Polar residues" evidence="1">
    <location>
        <begin position="517"/>
        <end position="540"/>
    </location>
</feature>
<dbReference type="PANTHER" id="PTHR21597:SF0">
    <property type="entry name" value="THO COMPLEX SUBUNIT 2"/>
    <property type="match status" value="1"/>
</dbReference>
<dbReference type="AlphaFoldDB" id="A0A4Z0YMM0"/>
<proteinExistence type="predicted"/>
<feature type="compositionally biased region" description="Basic and acidic residues" evidence="1">
    <location>
        <begin position="834"/>
        <end position="857"/>
    </location>
</feature>
<feature type="region of interest" description="Disordered" evidence="1">
    <location>
        <begin position="131"/>
        <end position="868"/>
    </location>
</feature>
<feature type="compositionally biased region" description="Pro residues" evidence="1">
    <location>
        <begin position="174"/>
        <end position="185"/>
    </location>
</feature>
<protein>
    <recommendedName>
        <fullName evidence="2">THO complex subunitTHOC2 C-terminal domain-containing protein</fullName>
    </recommendedName>
</protein>
<feature type="compositionally biased region" description="Polar residues" evidence="1">
    <location>
        <begin position="619"/>
        <end position="642"/>
    </location>
</feature>
<dbReference type="PANTHER" id="PTHR21597">
    <property type="entry name" value="THO2 PROTEIN"/>
    <property type="match status" value="1"/>
</dbReference>
<sequence>NLFAALKACLGDTEWMHIRNAITILKSGLEYFPSVDFMGRQLNASLAKIAERETATKSDSDDGPGHRVDLAVTANTAISALKKRSTKWVMVQEFRPNTSGDVIDDKKGTETNKSSQASALRLGALEFQLQSTSASTRTKLSTEAEDGEVQDGSGSLVTSQSAGAKTKDTSLTRPSPPQRKGPAPVPQKIDSKPIPKKSKSIVMGESTESRERLESPGTLYLEILGMPRDYQAPDRRVPEALPREPHRSERDRPPHRSESTRRTESGPQDREPHQQRDRAPSGANVPRGVDPGRETREIPPAAKPMPPPSQSEIPGPIVNPERAWLINADRPDDRPPAINPARVALLNDGRHGQEDSRDRNSSRVASPRRGDRSEAHGSEAPRDERRAHRGEHHTPSRDQRNESQGPPARNVRMGDHEVDRSTSDRPRESPAFPVQTTPIRGESEQGRLNMQDPDYGRLSSIPSIGDMGNPPEGPRGRGRNVVRGPVNIPQSRPEPRQPGSDAHRPVSPERHHPPTGPSSSRQRRNQNGMLQIPPSSSPAAGSTVLPGMHPERLRQLNSGMVGNPPPSQPAYAPPMPTPVSVHPDRMAQIAPQSSAAGSPHQGGRSLPPLQTPDRPPLGSASSHRPPTANLSNTPGADNSPMSAPTGPAAANDRSRNGRRQLSGINSILQGGVRSKGSRTNLAGSDAQVLTGASPVSTPVTERPEPFPPKERSSRNDHERGRREHDGSERSSRAQRRSSRERSADRDHRSKDHREYRDRKSGGGSGHGREGEKDSLRRSGREQNAGRETLPPRVDIIGNGRDGLRELRHRGDGGNSRHDEVGRGGSGSGRGGGPRGEDRREPRGGGEDHRNRKRRSEEFGGPVEKRQRR</sequence>
<dbReference type="Proteomes" id="UP000297716">
    <property type="component" value="Unassembled WGS sequence"/>
</dbReference>
<name>A0A4Z0YMM0_9PEZI</name>
<dbReference type="GO" id="GO:0003729">
    <property type="term" value="F:mRNA binding"/>
    <property type="evidence" value="ECO:0007669"/>
    <property type="project" value="TreeGrafter"/>
</dbReference>
<feature type="compositionally biased region" description="Basic and acidic residues" evidence="1">
    <location>
        <begin position="412"/>
        <end position="428"/>
    </location>
</feature>
<feature type="compositionally biased region" description="Basic and acidic residues" evidence="1">
    <location>
        <begin position="701"/>
        <end position="784"/>
    </location>
</feature>
<feature type="compositionally biased region" description="Basic and acidic residues" evidence="1">
    <location>
        <begin position="501"/>
        <end position="512"/>
    </location>
</feature>
<feature type="compositionally biased region" description="Basic and acidic residues" evidence="1">
    <location>
        <begin position="348"/>
        <end position="361"/>
    </location>
</feature>
<dbReference type="OrthoDB" id="5245548at2759"/>
<comment type="caution">
    <text evidence="3">The sequence shown here is derived from an EMBL/GenBank/DDBJ whole genome shotgun (WGS) entry which is preliminary data.</text>
</comment>
<gene>
    <name evidence="3" type="ORF">E0Z10_g8387</name>
</gene>
<evidence type="ECO:0000313" key="3">
    <source>
        <dbReference type="EMBL" id="TGJ80365.1"/>
    </source>
</evidence>
<feature type="compositionally biased region" description="Basic and acidic residues" evidence="1">
    <location>
        <begin position="231"/>
        <end position="279"/>
    </location>
</feature>
<feature type="compositionally biased region" description="Gly residues" evidence="1">
    <location>
        <begin position="822"/>
        <end position="833"/>
    </location>
</feature>
<organism evidence="3 4">
    <name type="scientific">Xylaria hypoxylon</name>
    <dbReference type="NCBI Taxonomy" id="37992"/>
    <lineage>
        <taxon>Eukaryota</taxon>
        <taxon>Fungi</taxon>
        <taxon>Dikarya</taxon>
        <taxon>Ascomycota</taxon>
        <taxon>Pezizomycotina</taxon>
        <taxon>Sordariomycetes</taxon>
        <taxon>Xylariomycetidae</taxon>
        <taxon>Xylariales</taxon>
        <taxon>Xylariaceae</taxon>
        <taxon>Xylaria</taxon>
    </lineage>
</organism>
<evidence type="ECO:0000259" key="2">
    <source>
        <dbReference type="Pfam" id="PF11262"/>
    </source>
</evidence>
<feature type="compositionally biased region" description="Pro residues" evidence="1">
    <location>
        <begin position="563"/>
        <end position="577"/>
    </location>
</feature>
<dbReference type="Pfam" id="PF11262">
    <property type="entry name" value="Tho2"/>
    <property type="match status" value="1"/>
</dbReference>
<dbReference type="GO" id="GO:0006397">
    <property type="term" value="P:mRNA processing"/>
    <property type="evidence" value="ECO:0007669"/>
    <property type="project" value="InterPro"/>
</dbReference>
<dbReference type="GO" id="GO:0006406">
    <property type="term" value="P:mRNA export from nucleus"/>
    <property type="evidence" value="ECO:0007669"/>
    <property type="project" value="InterPro"/>
</dbReference>
<dbReference type="EMBL" id="SKBN01000225">
    <property type="protein sequence ID" value="TGJ80365.1"/>
    <property type="molecule type" value="Genomic_DNA"/>
</dbReference>
<feature type="compositionally biased region" description="Basic and acidic residues" evidence="1">
    <location>
        <begin position="801"/>
        <end position="821"/>
    </location>
</feature>
<evidence type="ECO:0000313" key="4">
    <source>
        <dbReference type="Proteomes" id="UP000297716"/>
    </source>
</evidence>
<reference evidence="3 4" key="1">
    <citation type="submission" date="2019-03" db="EMBL/GenBank/DDBJ databases">
        <title>Draft genome sequence of Xylaria hypoxylon DSM 108379, a ubiquitous saprotrophic-parasitic fungi on hardwood.</title>
        <authorList>
            <person name="Buettner E."/>
            <person name="Leonhardt S."/>
            <person name="Gebauer A.M."/>
            <person name="Liers C."/>
            <person name="Hofrichter M."/>
            <person name="Kellner H."/>
        </authorList>
    </citation>
    <scope>NUCLEOTIDE SEQUENCE [LARGE SCALE GENOMIC DNA]</scope>
    <source>
        <strain evidence="3 4">DSM 108379</strain>
    </source>
</reference>
<feature type="domain" description="THO complex subunitTHOC2 C-terminal" evidence="2">
    <location>
        <begin position="2"/>
        <end position="81"/>
    </location>
</feature>
<keyword evidence="4" id="KW-1185">Reference proteome</keyword>
<feature type="compositionally biased region" description="Basic and acidic residues" evidence="1">
    <location>
        <begin position="368"/>
        <end position="401"/>
    </location>
</feature>
<dbReference type="GO" id="GO:0000445">
    <property type="term" value="C:THO complex part of transcription export complex"/>
    <property type="evidence" value="ECO:0007669"/>
    <property type="project" value="TreeGrafter"/>
</dbReference>
<feature type="region of interest" description="Disordered" evidence="1">
    <location>
        <begin position="98"/>
        <end position="117"/>
    </location>
</feature>
<dbReference type="InterPro" id="IPR021418">
    <property type="entry name" value="THO_THOC2_C"/>
</dbReference>
<feature type="non-terminal residue" evidence="3">
    <location>
        <position position="1"/>
    </location>
</feature>
<dbReference type="STRING" id="37992.A0A4Z0YMM0"/>
<dbReference type="InterPro" id="IPR040007">
    <property type="entry name" value="Tho2"/>
</dbReference>
<accession>A0A4Z0YMM0</accession>
<feature type="compositionally biased region" description="Polar residues" evidence="1">
    <location>
        <begin position="152"/>
        <end position="164"/>
    </location>
</feature>
<feature type="compositionally biased region" description="Polar residues" evidence="1">
    <location>
        <begin position="131"/>
        <end position="141"/>
    </location>
</feature>